<protein>
    <submittedName>
        <fullName evidence="3">Phosphotransferase</fullName>
    </submittedName>
</protein>
<dbReference type="SUPFAM" id="SSF56784">
    <property type="entry name" value="HAD-like"/>
    <property type="match status" value="1"/>
</dbReference>
<sequence length="110" mass="12074">MTCRNCSIFGKHVEHELGLECEWSWHDQVDIARGGNSKGKRLTKWVEAQGWSMENVVAFGDNFNDISMLEAAGTGVAMGNADDAVKARANIVIGDNTTDSIAQFIYSHLI</sequence>
<dbReference type="PROSITE" id="PS01229">
    <property type="entry name" value="COF_2"/>
    <property type="match status" value="1"/>
</dbReference>
<dbReference type="GO" id="GO:0016791">
    <property type="term" value="F:phosphatase activity"/>
    <property type="evidence" value="ECO:0007669"/>
    <property type="project" value="TreeGrafter"/>
</dbReference>
<reference evidence="3 4" key="1">
    <citation type="submission" date="2018-06" db="EMBL/GenBank/DDBJ databases">
        <authorList>
            <consortium name="Pathogen Informatics"/>
            <person name="Doyle S."/>
        </authorList>
    </citation>
    <scope>NUCLEOTIDE SEQUENCE [LARGE SCALE GENOMIC DNA]</scope>
    <source>
        <strain evidence="3 4">NCTC10418</strain>
    </source>
</reference>
<gene>
    <name evidence="3" type="primary">ybhA_2</name>
    <name evidence="3" type="ORF">NCTC10418_05120</name>
</gene>
<keyword evidence="3" id="KW-0808">Transferase</keyword>
<dbReference type="EMBL" id="UFZQ01000001">
    <property type="protein sequence ID" value="STE87454.1"/>
    <property type="molecule type" value="Genomic_DNA"/>
</dbReference>
<dbReference type="InterPro" id="IPR023214">
    <property type="entry name" value="HAD_sf"/>
</dbReference>
<evidence type="ECO:0000256" key="2">
    <source>
        <dbReference type="ARBA" id="ARBA00022842"/>
    </source>
</evidence>
<dbReference type="InterPro" id="IPR036412">
    <property type="entry name" value="HAD-like_sf"/>
</dbReference>
<accession>A0A376KXS3</accession>
<dbReference type="Gene3D" id="3.30.1240.10">
    <property type="match status" value="1"/>
</dbReference>
<evidence type="ECO:0000313" key="4">
    <source>
        <dbReference type="Proteomes" id="UP000255460"/>
    </source>
</evidence>
<dbReference type="PANTHER" id="PTHR10000">
    <property type="entry name" value="PHOSPHOSERINE PHOSPHATASE"/>
    <property type="match status" value="1"/>
</dbReference>
<dbReference type="PANTHER" id="PTHR10000:SF58">
    <property type="entry name" value="PYRIDOXAL PHOSPHATE PHOSPHATASE YBHA"/>
    <property type="match status" value="1"/>
</dbReference>
<dbReference type="GO" id="GO:0016740">
    <property type="term" value="F:transferase activity"/>
    <property type="evidence" value="ECO:0007669"/>
    <property type="project" value="UniProtKB-KW"/>
</dbReference>
<dbReference type="GO" id="GO:0005829">
    <property type="term" value="C:cytosol"/>
    <property type="evidence" value="ECO:0007669"/>
    <property type="project" value="TreeGrafter"/>
</dbReference>
<proteinExistence type="predicted"/>
<keyword evidence="2" id="KW-0460">Magnesium</keyword>
<dbReference type="Gene3D" id="3.40.50.1000">
    <property type="entry name" value="HAD superfamily/HAD-like"/>
    <property type="match status" value="1"/>
</dbReference>
<evidence type="ECO:0000256" key="1">
    <source>
        <dbReference type="ARBA" id="ARBA00022723"/>
    </source>
</evidence>
<keyword evidence="1" id="KW-0479">Metal-binding</keyword>
<name>A0A376KXS3_ECOLX</name>
<dbReference type="Proteomes" id="UP000255460">
    <property type="component" value="Unassembled WGS sequence"/>
</dbReference>
<evidence type="ECO:0000313" key="3">
    <source>
        <dbReference type="EMBL" id="STE87454.1"/>
    </source>
</evidence>
<dbReference type="Pfam" id="PF08282">
    <property type="entry name" value="Hydrolase_3"/>
    <property type="match status" value="1"/>
</dbReference>
<organism evidence="3 4">
    <name type="scientific">Escherichia coli</name>
    <dbReference type="NCBI Taxonomy" id="562"/>
    <lineage>
        <taxon>Bacteria</taxon>
        <taxon>Pseudomonadati</taxon>
        <taxon>Pseudomonadota</taxon>
        <taxon>Gammaproteobacteria</taxon>
        <taxon>Enterobacterales</taxon>
        <taxon>Enterobacteriaceae</taxon>
        <taxon>Escherichia</taxon>
    </lineage>
</organism>
<dbReference type="GO" id="GO:0000287">
    <property type="term" value="F:magnesium ion binding"/>
    <property type="evidence" value="ECO:0007669"/>
    <property type="project" value="TreeGrafter"/>
</dbReference>
<dbReference type="AlphaFoldDB" id="A0A376KXS3"/>